<dbReference type="PANTHER" id="PTHR10322:SF23">
    <property type="entry name" value="DNA POLYMERASE DELTA CATALYTIC SUBUNIT"/>
    <property type="match status" value="1"/>
</dbReference>
<evidence type="ECO:0000256" key="6">
    <source>
        <dbReference type="ARBA" id="ARBA00023125"/>
    </source>
</evidence>
<keyword evidence="3" id="KW-0808">Transferase</keyword>
<dbReference type="InterPro" id="IPR023211">
    <property type="entry name" value="DNA_pol_palm_dom_sf"/>
</dbReference>
<dbReference type="GO" id="GO:0000166">
    <property type="term" value="F:nucleotide binding"/>
    <property type="evidence" value="ECO:0007669"/>
    <property type="project" value="InterPro"/>
</dbReference>
<evidence type="ECO:0000256" key="1">
    <source>
        <dbReference type="ARBA" id="ARBA00005755"/>
    </source>
</evidence>
<feature type="domain" description="DNA-directed DNA polymerase family B multifunctional" evidence="8">
    <location>
        <begin position="475"/>
        <end position="671"/>
    </location>
</feature>
<dbReference type="EMBL" id="KZ995779">
    <property type="protein sequence ID" value="RKO89993.1"/>
    <property type="molecule type" value="Genomic_DNA"/>
</dbReference>
<name>A0A4P9WE74_9FUNG</name>
<dbReference type="GO" id="GO:0003887">
    <property type="term" value="F:DNA-directed DNA polymerase activity"/>
    <property type="evidence" value="ECO:0007669"/>
    <property type="project" value="UniProtKB-KW"/>
</dbReference>
<dbReference type="GO" id="GO:0006261">
    <property type="term" value="P:DNA-templated DNA replication"/>
    <property type="evidence" value="ECO:0007669"/>
    <property type="project" value="TreeGrafter"/>
</dbReference>
<dbReference type="Proteomes" id="UP000269721">
    <property type="component" value="Unassembled WGS sequence"/>
</dbReference>
<dbReference type="InterPro" id="IPR006172">
    <property type="entry name" value="DNA-dir_DNA_pol_B"/>
</dbReference>
<dbReference type="InterPro" id="IPR043502">
    <property type="entry name" value="DNA/RNA_pol_sf"/>
</dbReference>
<organism evidence="9 10">
    <name type="scientific">Blyttiomyces helicus</name>
    <dbReference type="NCBI Taxonomy" id="388810"/>
    <lineage>
        <taxon>Eukaryota</taxon>
        <taxon>Fungi</taxon>
        <taxon>Fungi incertae sedis</taxon>
        <taxon>Chytridiomycota</taxon>
        <taxon>Chytridiomycota incertae sedis</taxon>
        <taxon>Chytridiomycetes</taxon>
        <taxon>Chytridiomycetes incertae sedis</taxon>
        <taxon>Blyttiomyces</taxon>
    </lineage>
</organism>
<keyword evidence="5" id="KW-0239">DNA-directed DNA polymerase</keyword>
<evidence type="ECO:0000256" key="4">
    <source>
        <dbReference type="ARBA" id="ARBA00022695"/>
    </source>
</evidence>
<sequence length="704" mass="77312">MTQNDDAAMAASLKPFNLSIGVIPADTVYIRPSVTQVTANLNVPMHTLVGTGPVLSDTFSKPRYSDSAFEDSGLLMNSQRPSRSRFAYAGLHELEMPELRLVGTGWHIQYHVTVTTKCICIAGAYLNDGWVPVWVGLPTNDEVHGDAEMDRAADATTVVVKLGRGRDCKLVRVQPQLTPPSDYKKLLKETAADPGSDQGILGGPLTPQKLCCIATVQSISPLTLPGYGIVTWEGRKYCAYSVGYVVPELIDPNDTCHYQLVPWSRDVADWSIEWLLRECPDFVCMHDGFGYNIGRLAAHCSPKYNKLFMRVNLGKTSTGIDTAIPGCTVESISLASIAKTLGVEDKSKSPAMNVDPNDLAYDYTEVAKRSKCIKEIIALSVITKSPLTDCTRFISGTLMTNLTSTHRLSIRMIMDRSPKPPRTCKYQGATVLHPVKGLHHNVEVYDFNSLYPNIMISANTSVETVRAIDLENPAIASNSLYGAAGTSTSGMSSVHTAATVTAIGRWLIMLASCIAKVVGCYVLYGDTESVFLKAASQSRSATFRDQPLAPSNVSSTFVAIFHDILKHTPFTCIKFSHEKTYELLTLVKPKMYYGVHTVIDKQSRKVVRVSDAKGLAMKRRDCIAIARVSSKRACEIICREGVERCLTSLAQLIFNVSTYIDTHQFTLAEASLERKRDGIVYYVFVDDSGDARMVPVDFDDISNC</sequence>
<evidence type="ECO:0000313" key="9">
    <source>
        <dbReference type="EMBL" id="RKO89993.1"/>
    </source>
</evidence>
<comment type="catalytic activity">
    <reaction evidence="7">
        <text>DNA(n) + a 2'-deoxyribonucleoside 5'-triphosphate = DNA(n+1) + diphosphate</text>
        <dbReference type="Rhea" id="RHEA:22508"/>
        <dbReference type="Rhea" id="RHEA-COMP:17339"/>
        <dbReference type="Rhea" id="RHEA-COMP:17340"/>
        <dbReference type="ChEBI" id="CHEBI:33019"/>
        <dbReference type="ChEBI" id="CHEBI:61560"/>
        <dbReference type="ChEBI" id="CHEBI:173112"/>
        <dbReference type="EC" id="2.7.7.7"/>
    </reaction>
</comment>
<proteinExistence type="inferred from homology"/>
<gene>
    <name evidence="9" type="ORF">BDK51DRAFT_41767</name>
</gene>
<reference evidence="10" key="1">
    <citation type="journal article" date="2018" name="Nat. Microbiol.">
        <title>Leveraging single-cell genomics to expand the fungal tree of life.</title>
        <authorList>
            <person name="Ahrendt S.R."/>
            <person name="Quandt C.A."/>
            <person name="Ciobanu D."/>
            <person name="Clum A."/>
            <person name="Salamov A."/>
            <person name="Andreopoulos B."/>
            <person name="Cheng J.F."/>
            <person name="Woyke T."/>
            <person name="Pelin A."/>
            <person name="Henrissat B."/>
            <person name="Reynolds N.K."/>
            <person name="Benny G.L."/>
            <person name="Smith M.E."/>
            <person name="James T.Y."/>
            <person name="Grigoriev I.V."/>
        </authorList>
    </citation>
    <scope>NUCLEOTIDE SEQUENCE [LARGE SCALE GENOMIC DNA]</scope>
</reference>
<keyword evidence="6" id="KW-0238">DNA-binding</keyword>
<evidence type="ECO:0000313" key="10">
    <source>
        <dbReference type="Proteomes" id="UP000269721"/>
    </source>
</evidence>
<evidence type="ECO:0000259" key="8">
    <source>
        <dbReference type="Pfam" id="PF00136"/>
    </source>
</evidence>
<dbReference type="Gene3D" id="3.90.1600.10">
    <property type="entry name" value="Palm domain of DNA polymerase"/>
    <property type="match status" value="1"/>
</dbReference>
<dbReference type="GO" id="GO:0003677">
    <property type="term" value="F:DNA binding"/>
    <property type="evidence" value="ECO:0007669"/>
    <property type="project" value="UniProtKB-KW"/>
</dbReference>
<keyword evidence="10" id="KW-1185">Reference proteome</keyword>
<comment type="similarity">
    <text evidence="1">Belongs to the DNA polymerase type-B family.</text>
</comment>
<dbReference type="PANTHER" id="PTHR10322">
    <property type="entry name" value="DNA POLYMERASE CATALYTIC SUBUNIT"/>
    <property type="match status" value="1"/>
</dbReference>
<dbReference type="SMART" id="SM00486">
    <property type="entry name" value="POLBc"/>
    <property type="match status" value="1"/>
</dbReference>
<evidence type="ECO:0000256" key="5">
    <source>
        <dbReference type="ARBA" id="ARBA00022932"/>
    </source>
</evidence>
<evidence type="ECO:0000256" key="2">
    <source>
        <dbReference type="ARBA" id="ARBA00012417"/>
    </source>
</evidence>
<dbReference type="Pfam" id="PF00136">
    <property type="entry name" value="DNA_pol_B"/>
    <property type="match status" value="2"/>
</dbReference>
<keyword evidence="4" id="KW-0548">Nucleotidyltransferase</keyword>
<dbReference type="SUPFAM" id="SSF56672">
    <property type="entry name" value="DNA/RNA polymerases"/>
    <property type="match status" value="1"/>
</dbReference>
<dbReference type="AlphaFoldDB" id="A0A4P9WE74"/>
<dbReference type="InterPro" id="IPR050240">
    <property type="entry name" value="DNA_pol_type-B"/>
</dbReference>
<dbReference type="OrthoDB" id="2156839at2759"/>
<evidence type="ECO:0000256" key="3">
    <source>
        <dbReference type="ARBA" id="ARBA00022679"/>
    </source>
</evidence>
<protein>
    <recommendedName>
        <fullName evidence="2">DNA-directed DNA polymerase</fullName>
        <ecNumber evidence="2">2.7.7.7</ecNumber>
    </recommendedName>
</protein>
<evidence type="ECO:0000256" key="7">
    <source>
        <dbReference type="ARBA" id="ARBA00049244"/>
    </source>
</evidence>
<dbReference type="EC" id="2.7.7.7" evidence="2"/>
<dbReference type="InterPro" id="IPR006134">
    <property type="entry name" value="DNA-dir_DNA_pol_B_multi_dom"/>
</dbReference>
<accession>A0A4P9WE74</accession>
<feature type="domain" description="DNA-directed DNA polymerase family B multifunctional" evidence="8">
    <location>
        <begin position="411"/>
        <end position="466"/>
    </location>
</feature>